<sequence length="67" mass="7442">MDEQQQAGQKQDDARGLAQQEELHPPLASSRSTHEGQTYTFLLARDGDSRRLADVTLSLYAMPRSAP</sequence>
<evidence type="ECO:0000313" key="3">
    <source>
        <dbReference type="Proteomes" id="UP000597444"/>
    </source>
</evidence>
<dbReference type="Proteomes" id="UP000597444">
    <property type="component" value="Unassembled WGS sequence"/>
</dbReference>
<name>A0A8J3N1J8_9CHLR</name>
<proteinExistence type="predicted"/>
<comment type="caution">
    <text evidence="2">The sequence shown here is derived from an EMBL/GenBank/DDBJ whole genome shotgun (WGS) entry which is preliminary data.</text>
</comment>
<dbReference type="RefSeq" id="WP_220204986.1">
    <property type="nucleotide sequence ID" value="NZ_BNJK01000001.1"/>
</dbReference>
<keyword evidence="3" id="KW-1185">Reference proteome</keyword>
<dbReference type="EMBL" id="BNJK01000001">
    <property type="protein sequence ID" value="GHO94237.1"/>
    <property type="molecule type" value="Genomic_DNA"/>
</dbReference>
<dbReference type="AlphaFoldDB" id="A0A8J3N1J8"/>
<gene>
    <name evidence="2" type="ORF">KSF_042850</name>
</gene>
<accession>A0A8J3N1J8</accession>
<feature type="region of interest" description="Disordered" evidence="1">
    <location>
        <begin position="1"/>
        <end position="36"/>
    </location>
</feature>
<evidence type="ECO:0000256" key="1">
    <source>
        <dbReference type="SAM" id="MobiDB-lite"/>
    </source>
</evidence>
<protein>
    <submittedName>
        <fullName evidence="2">Uncharacterized protein</fullName>
    </submittedName>
</protein>
<reference evidence="2" key="1">
    <citation type="submission" date="2020-10" db="EMBL/GenBank/DDBJ databases">
        <title>Taxonomic study of unclassified bacteria belonging to the class Ktedonobacteria.</title>
        <authorList>
            <person name="Yabe S."/>
            <person name="Wang C.M."/>
            <person name="Zheng Y."/>
            <person name="Sakai Y."/>
            <person name="Cavaletti L."/>
            <person name="Monciardini P."/>
            <person name="Donadio S."/>
        </authorList>
    </citation>
    <scope>NUCLEOTIDE SEQUENCE</scope>
    <source>
        <strain evidence="2">ID150040</strain>
    </source>
</reference>
<evidence type="ECO:0000313" key="2">
    <source>
        <dbReference type="EMBL" id="GHO94237.1"/>
    </source>
</evidence>
<organism evidence="2 3">
    <name type="scientific">Reticulibacter mediterranei</name>
    <dbReference type="NCBI Taxonomy" id="2778369"/>
    <lineage>
        <taxon>Bacteria</taxon>
        <taxon>Bacillati</taxon>
        <taxon>Chloroflexota</taxon>
        <taxon>Ktedonobacteria</taxon>
        <taxon>Ktedonobacterales</taxon>
        <taxon>Reticulibacteraceae</taxon>
        <taxon>Reticulibacter</taxon>
    </lineage>
</organism>